<dbReference type="STRING" id="2074.BG845_06094"/>
<accession>A0A1Y2MJ82</accession>
<dbReference type="EMBL" id="MIGB01000053">
    <property type="protein sequence ID" value="OSY35336.1"/>
    <property type="molecule type" value="Genomic_DNA"/>
</dbReference>
<sequence>MIPVPQIYAIDQAATFERVLFLSGEPKTRFGSDVQETSKDGVPKWEVQLVASFRQFGRSTNEIIKVGITAHHQPGAELGPAEPVQLVGFEIGVMDKKNREGQVVGAQVWYRCQEVRSLTATGPRTKQAEAS</sequence>
<dbReference type="AlphaFoldDB" id="A0A1Y2MJ82"/>
<reference evidence="1 2" key="1">
    <citation type="submission" date="2016-09" db="EMBL/GenBank/DDBJ databases">
        <title>Pseudonocardia autotrophica DSM535, a candidate organism with high potential of specific P450 cytochromes.</title>
        <authorList>
            <person name="Grumaz C."/>
            <person name="Vainshtein Y."/>
            <person name="Kirstahler P."/>
            <person name="Sohn K."/>
        </authorList>
    </citation>
    <scope>NUCLEOTIDE SEQUENCE [LARGE SCALE GENOMIC DNA]</scope>
    <source>
        <strain evidence="1 2">DSM 535</strain>
    </source>
</reference>
<dbReference type="Proteomes" id="UP000194360">
    <property type="component" value="Unassembled WGS sequence"/>
</dbReference>
<protein>
    <submittedName>
        <fullName evidence="1">Uncharacterized protein</fullName>
    </submittedName>
</protein>
<organism evidence="1 2">
    <name type="scientific">Pseudonocardia autotrophica</name>
    <name type="common">Amycolata autotrophica</name>
    <name type="synonym">Nocardia autotrophica</name>
    <dbReference type="NCBI Taxonomy" id="2074"/>
    <lineage>
        <taxon>Bacteria</taxon>
        <taxon>Bacillati</taxon>
        <taxon>Actinomycetota</taxon>
        <taxon>Actinomycetes</taxon>
        <taxon>Pseudonocardiales</taxon>
        <taxon>Pseudonocardiaceae</taxon>
        <taxon>Pseudonocardia</taxon>
    </lineage>
</organism>
<name>A0A1Y2MJ82_PSEAH</name>
<gene>
    <name evidence="1" type="ORF">BG845_06094</name>
</gene>
<evidence type="ECO:0000313" key="2">
    <source>
        <dbReference type="Proteomes" id="UP000194360"/>
    </source>
</evidence>
<evidence type="ECO:0000313" key="1">
    <source>
        <dbReference type="EMBL" id="OSY35336.1"/>
    </source>
</evidence>
<comment type="caution">
    <text evidence="1">The sequence shown here is derived from an EMBL/GenBank/DDBJ whole genome shotgun (WGS) entry which is preliminary data.</text>
</comment>
<keyword evidence="2" id="KW-1185">Reference proteome</keyword>
<proteinExistence type="predicted"/>